<dbReference type="EMBL" id="BARW01013186">
    <property type="protein sequence ID" value="GAI77110.1"/>
    <property type="molecule type" value="Genomic_DNA"/>
</dbReference>
<reference evidence="1" key="1">
    <citation type="journal article" date="2014" name="Front. Microbiol.">
        <title>High frequency of phylogenetically diverse reductive dehalogenase-homologous genes in deep subseafloor sedimentary metagenomes.</title>
        <authorList>
            <person name="Kawai M."/>
            <person name="Futagami T."/>
            <person name="Toyoda A."/>
            <person name="Takaki Y."/>
            <person name="Nishi S."/>
            <person name="Hori S."/>
            <person name="Arai W."/>
            <person name="Tsubouchi T."/>
            <person name="Morono Y."/>
            <person name="Uchiyama I."/>
            <person name="Ito T."/>
            <person name="Fujiyama A."/>
            <person name="Inagaki F."/>
            <person name="Takami H."/>
        </authorList>
    </citation>
    <scope>NUCLEOTIDE SEQUENCE</scope>
    <source>
        <strain evidence="1">Expedition CK06-06</strain>
    </source>
</reference>
<evidence type="ECO:0000313" key="1">
    <source>
        <dbReference type="EMBL" id="GAI77110.1"/>
    </source>
</evidence>
<proteinExistence type="predicted"/>
<accession>X1SP38</accession>
<feature type="non-terminal residue" evidence="1">
    <location>
        <position position="69"/>
    </location>
</feature>
<dbReference type="AlphaFoldDB" id="X1SP38"/>
<gene>
    <name evidence="1" type="ORF">S12H4_24346</name>
</gene>
<sequence>MQKTRHITSFEDLIAQATEEASKYKLGPSLDDESPDDELKHEEERDRAILLISGSHYAFAYWEVTQFSM</sequence>
<protein>
    <submittedName>
        <fullName evidence="1">Uncharacterized protein</fullName>
    </submittedName>
</protein>
<organism evidence="1">
    <name type="scientific">marine sediment metagenome</name>
    <dbReference type="NCBI Taxonomy" id="412755"/>
    <lineage>
        <taxon>unclassified sequences</taxon>
        <taxon>metagenomes</taxon>
        <taxon>ecological metagenomes</taxon>
    </lineage>
</organism>
<comment type="caution">
    <text evidence="1">The sequence shown here is derived from an EMBL/GenBank/DDBJ whole genome shotgun (WGS) entry which is preliminary data.</text>
</comment>
<name>X1SP38_9ZZZZ</name>